<dbReference type="GO" id="GO:0042773">
    <property type="term" value="P:ATP synthesis coupled electron transport"/>
    <property type="evidence" value="ECO:0007669"/>
    <property type="project" value="InterPro"/>
</dbReference>
<dbReference type="PANTHER" id="PTHR42682:SF3">
    <property type="entry name" value="FORMATE HYDROGENLYASE SUBUNIT 3-RELATED"/>
    <property type="match status" value="1"/>
</dbReference>
<feature type="transmembrane region" description="Helical" evidence="7">
    <location>
        <begin position="6"/>
        <end position="29"/>
    </location>
</feature>
<feature type="domain" description="NADH:quinone oxidoreductase/Mrp antiporter transmembrane" evidence="8">
    <location>
        <begin position="110"/>
        <end position="402"/>
    </location>
</feature>
<evidence type="ECO:0000313" key="9">
    <source>
        <dbReference type="EMBL" id="EQD49766.1"/>
    </source>
</evidence>
<reference evidence="9" key="1">
    <citation type="submission" date="2013-08" db="EMBL/GenBank/DDBJ databases">
        <authorList>
            <person name="Mendez C."/>
            <person name="Richter M."/>
            <person name="Ferrer M."/>
            <person name="Sanchez J."/>
        </authorList>
    </citation>
    <scope>NUCLEOTIDE SEQUENCE</scope>
</reference>
<evidence type="ECO:0000256" key="3">
    <source>
        <dbReference type="ARBA" id="ARBA00022692"/>
    </source>
</evidence>
<reference evidence="9" key="2">
    <citation type="journal article" date="2014" name="ISME J.">
        <title>Microbial stratification in low pH oxic and suboxic macroscopic growths along an acid mine drainage.</title>
        <authorList>
            <person name="Mendez-Garcia C."/>
            <person name="Mesa V."/>
            <person name="Sprenger R.R."/>
            <person name="Richter M."/>
            <person name="Diez M.S."/>
            <person name="Solano J."/>
            <person name="Bargiela R."/>
            <person name="Golyshina O.V."/>
            <person name="Manteca A."/>
            <person name="Ramos J.L."/>
            <person name="Gallego J.R."/>
            <person name="Llorente I."/>
            <person name="Martins Dos Santos V.A."/>
            <person name="Jensen O.N."/>
            <person name="Pelaez A.I."/>
            <person name="Sanchez J."/>
            <person name="Ferrer M."/>
        </authorList>
    </citation>
    <scope>NUCLEOTIDE SEQUENCE</scope>
</reference>
<feature type="transmembrane region" description="Helical" evidence="7">
    <location>
        <begin position="185"/>
        <end position="210"/>
    </location>
</feature>
<evidence type="ECO:0000256" key="2">
    <source>
        <dbReference type="ARBA" id="ARBA00022475"/>
    </source>
</evidence>
<feature type="transmembrane region" description="Helical" evidence="7">
    <location>
        <begin position="324"/>
        <end position="342"/>
    </location>
</feature>
<dbReference type="PANTHER" id="PTHR42682">
    <property type="entry name" value="HYDROGENASE-4 COMPONENT F"/>
    <property type="match status" value="1"/>
</dbReference>
<feature type="transmembrane region" description="Helical" evidence="7">
    <location>
        <begin position="403"/>
        <end position="434"/>
    </location>
</feature>
<evidence type="ECO:0000256" key="7">
    <source>
        <dbReference type="SAM" id="Phobius"/>
    </source>
</evidence>
<feature type="transmembrane region" description="Helical" evidence="7">
    <location>
        <begin position="145"/>
        <end position="165"/>
    </location>
</feature>
<feature type="non-terminal residue" evidence="9">
    <location>
        <position position="1"/>
    </location>
</feature>
<keyword evidence="2" id="KW-1003">Cell membrane</keyword>
<name>T0ZN34_9ZZZZ</name>
<evidence type="ECO:0000256" key="1">
    <source>
        <dbReference type="ARBA" id="ARBA00004651"/>
    </source>
</evidence>
<dbReference type="InterPro" id="IPR052175">
    <property type="entry name" value="ComplexI-like_HydComp"/>
</dbReference>
<evidence type="ECO:0000256" key="4">
    <source>
        <dbReference type="ARBA" id="ARBA00022989"/>
    </source>
</evidence>
<keyword evidence="4 7" id="KW-1133">Transmembrane helix</keyword>
<dbReference type="InterPro" id="IPR001750">
    <property type="entry name" value="ND/Mrp_TM"/>
</dbReference>
<dbReference type="Pfam" id="PF00361">
    <property type="entry name" value="Proton_antipo_M"/>
    <property type="match status" value="1"/>
</dbReference>
<protein>
    <submittedName>
        <fullName evidence="9">Hydrogenase, membrane subunit</fullName>
    </submittedName>
</protein>
<feature type="non-terminal residue" evidence="9">
    <location>
        <position position="478"/>
    </location>
</feature>
<gene>
    <name evidence="9" type="ORF">B2A_07539</name>
</gene>
<feature type="transmembrane region" description="Helical" evidence="7">
    <location>
        <begin position="114"/>
        <end position="133"/>
    </location>
</feature>
<dbReference type="NCBIfam" id="NF005086">
    <property type="entry name" value="PRK06521.1"/>
    <property type="match status" value="1"/>
</dbReference>
<proteinExistence type="predicted"/>
<accession>T0ZN34</accession>
<feature type="transmembrane region" description="Helical" evidence="7">
    <location>
        <begin position="90"/>
        <end position="108"/>
    </location>
</feature>
<dbReference type="AlphaFoldDB" id="T0ZN34"/>
<sequence>TDRYPVVLRTTSFVLLGAAGISAVAAGVLDMLSGKIYAAQLGLGLPWLAWHLRLDPLSGFFMAVTGIVVLAVAFYGPAYVRQYQHGPQPLSVLGFFTGLFVTGMLLVLMADDAFLFLVAWELMSLSSYFLVTYQHQHASNRRAGYLYLLMAEISALLILLAFGILAQSSHSFAFQAMRHAHVPPFWATTAFVLAFLGFGLKAGLIPFHAWLPEAHPVAPSHISALMSGLMLKIAVYGLIRFAYGLLGQIRWEWGFVLLLMGTVSALWGVLYALMQHDLKRLLAYHSVENIGIIFMGLGLSMIFIGTGHPVLGVLGLIAALYHTLNHALFKSLLFLGSGAILMRTHEGDLEHMGGLIRRMPQTAFLFLIGCLSISALPPFNGFVSEWLTFQSALQVSVLSNAVLRAIIPVTAALLALTGALAATCFVKVYGVAFLGRARTRHIRHAREVHWSMRLAMGMLAFLCLLFGVLPTVTIRVLG</sequence>
<evidence type="ECO:0000259" key="8">
    <source>
        <dbReference type="Pfam" id="PF00361"/>
    </source>
</evidence>
<dbReference type="GO" id="GO:0008137">
    <property type="term" value="F:NADH dehydrogenase (ubiquinone) activity"/>
    <property type="evidence" value="ECO:0007669"/>
    <property type="project" value="InterPro"/>
</dbReference>
<feature type="transmembrane region" description="Helical" evidence="7">
    <location>
        <begin position="59"/>
        <end position="78"/>
    </location>
</feature>
<evidence type="ECO:0000256" key="5">
    <source>
        <dbReference type="ARBA" id="ARBA00023002"/>
    </source>
</evidence>
<dbReference type="GO" id="GO:0016491">
    <property type="term" value="F:oxidoreductase activity"/>
    <property type="evidence" value="ECO:0007669"/>
    <property type="project" value="UniProtKB-KW"/>
</dbReference>
<dbReference type="EMBL" id="AUZZ01005398">
    <property type="protein sequence ID" value="EQD49766.1"/>
    <property type="molecule type" value="Genomic_DNA"/>
</dbReference>
<comment type="caution">
    <text evidence="9">The sequence shown here is derived from an EMBL/GenBank/DDBJ whole genome shotgun (WGS) entry which is preliminary data.</text>
</comment>
<comment type="subcellular location">
    <subcellularLocation>
        <location evidence="1">Cell membrane</location>
        <topology evidence="1">Multi-pass membrane protein</topology>
    </subcellularLocation>
</comment>
<keyword evidence="6 7" id="KW-0472">Membrane</keyword>
<keyword evidence="5" id="KW-0560">Oxidoreductase</keyword>
<organism evidence="9">
    <name type="scientific">mine drainage metagenome</name>
    <dbReference type="NCBI Taxonomy" id="410659"/>
    <lineage>
        <taxon>unclassified sequences</taxon>
        <taxon>metagenomes</taxon>
        <taxon>ecological metagenomes</taxon>
    </lineage>
</organism>
<feature type="transmembrane region" description="Helical" evidence="7">
    <location>
        <begin position="281"/>
        <end position="304"/>
    </location>
</feature>
<dbReference type="PRINTS" id="PR01437">
    <property type="entry name" value="NUOXDRDTASE4"/>
</dbReference>
<feature type="transmembrane region" description="Helical" evidence="7">
    <location>
        <begin position="255"/>
        <end position="274"/>
    </location>
</feature>
<dbReference type="GO" id="GO:0005886">
    <property type="term" value="C:plasma membrane"/>
    <property type="evidence" value="ECO:0007669"/>
    <property type="project" value="UniProtKB-SubCell"/>
</dbReference>
<keyword evidence="3 7" id="KW-0812">Transmembrane</keyword>
<evidence type="ECO:0000256" key="6">
    <source>
        <dbReference type="ARBA" id="ARBA00023136"/>
    </source>
</evidence>
<feature type="transmembrane region" description="Helical" evidence="7">
    <location>
        <begin position="363"/>
        <end position="383"/>
    </location>
</feature>
<feature type="transmembrane region" description="Helical" evidence="7">
    <location>
        <begin position="454"/>
        <end position="477"/>
    </location>
</feature>
<feature type="transmembrane region" description="Helical" evidence="7">
    <location>
        <begin position="222"/>
        <end position="243"/>
    </location>
</feature>
<dbReference type="InterPro" id="IPR003918">
    <property type="entry name" value="NADH_UbQ_OxRdtase"/>
</dbReference>